<dbReference type="GO" id="GO:0030048">
    <property type="term" value="P:actin filament-based movement"/>
    <property type="evidence" value="ECO:0007669"/>
    <property type="project" value="TreeGrafter"/>
</dbReference>
<dbReference type="EnsemblPlants" id="ONIVA06G15400.1">
    <property type="protein sequence ID" value="ONIVA06G15400.1"/>
    <property type="gene ID" value="ONIVA06G15400"/>
</dbReference>
<feature type="compositionally biased region" description="Low complexity" evidence="1">
    <location>
        <begin position="1"/>
        <end position="18"/>
    </location>
</feature>
<dbReference type="HOGENOM" id="CLU_2417043_0_0_1"/>
<sequence length="92" mass="9834">MVDGATKVAKKAAAAARGIRSEREREGDGGGGAGRRHGRRPSYSSSLYRVGEYARCTAATGRCRGALLVCPMQCEGPCFYDCDANCKAHCRF</sequence>
<accession>A0A0E0HQ30</accession>
<keyword evidence="3" id="KW-1185">Reference proteome</keyword>
<feature type="compositionally biased region" description="Basic and acidic residues" evidence="1">
    <location>
        <begin position="19"/>
        <end position="28"/>
    </location>
</feature>
<name>A0A0E0HQ30_ORYNI</name>
<proteinExistence type="predicted"/>
<dbReference type="GO" id="GO:0005884">
    <property type="term" value="C:actin filament"/>
    <property type="evidence" value="ECO:0007669"/>
    <property type="project" value="TreeGrafter"/>
</dbReference>
<reference evidence="2" key="1">
    <citation type="submission" date="2015-04" db="UniProtKB">
        <authorList>
            <consortium name="EnsemblPlants"/>
        </authorList>
    </citation>
    <scope>IDENTIFICATION</scope>
    <source>
        <strain evidence="2">SL10</strain>
    </source>
</reference>
<dbReference type="PANTHER" id="PTHR48226">
    <property type="entry name" value="OS06G0326200 PROTEIN"/>
    <property type="match status" value="1"/>
</dbReference>
<dbReference type="PANTHER" id="PTHR48226:SF1">
    <property type="entry name" value="WAS_WASL-INTERACTING PROTEIN FAMILY MEMBER 1"/>
    <property type="match status" value="1"/>
</dbReference>
<evidence type="ECO:0000256" key="1">
    <source>
        <dbReference type="SAM" id="MobiDB-lite"/>
    </source>
</evidence>
<dbReference type="InterPro" id="IPR053099">
    <property type="entry name" value="WAS/WASL-interacting_domain"/>
</dbReference>
<protein>
    <submittedName>
        <fullName evidence="2">Uncharacterized protein</fullName>
    </submittedName>
</protein>
<dbReference type="Gramene" id="ONIVA06G15400.1">
    <property type="protein sequence ID" value="ONIVA06G15400.1"/>
    <property type="gene ID" value="ONIVA06G15400"/>
</dbReference>
<evidence type="ECO:0000313" key="2">
    <source>
        <dbReference type="EnsemblPlants" id="ONIVA06G15400.1"/>
    </source>
</evidence>
<evidence type="ECO:0000313" key="3">
    <source>
        <dbReference type="Proteomes" id="UP000006591"/>
    </source>
</evidence>
<dbReference type="AlphaFoldDB" id="A0A0E0HQ30"/>
<reference evidence="2" key="2">
    <citation type="submission" date="2018-04" db="EMBL/GenBank/DDBJ databases">
        <title>OnivRS2 (Oryza nivara Reference Sequence Version 2).</title>
        <authorList>
            <person name="Zhang J."/>
            <person name="Kudrna D."/>
            <person name="Lee S."/>
            <person name="Talag J."/>
            <person name="Rajasekar S."/>
            <person name="Welchert J."/>
            <person name="Hsing Y.-I."/>
            <person name="Wing R.A."/>
        </authorList>
    </citation>
    <scope>NUCLEOTIDE SEQUENCE [LARGE SCALE GENOMIC DNA]</scope>
    <source>
        <strain evidence="2">SL10</strain>
    </source>
</reference>
<dbReference type="Proteomes" id="UP000006591">
    <property type="component" value="Chromosome 6"/>
</dbReference>
<feature type="region of interest" description="Disordered" evidence="1">
    <location>
        <begin position="1"/>
        <end position="44"/>
    </location>
</feature>
<organism evidence="2">
    <name type="scientific">Oryza nivara</name>
    <name type="common">Indian wild rice</name>
    <name type="synonym">Oryza sativa f. spontanea</name>
    <dbReference type="NCBI Taxonomy" id="4536"/>
    <lineage>
        <taxon>Eukaryota</taxon>
        <taxon>Viridiplantae</taxon>
        <taxon>Streptophyta</taxon>
        <taxon>Embryophyta</taxon>
        <taxon>Tracheophyta</taxon>
        <taxon>Spermatophyta</taxon>
        <taxon>Magnoliopsida</taxon>
        <taxon>Liliopsida</taxon>
        <taxon>Poales</taxon>
        <taxon>Poaceae</taxon>
        <taxon>BOP clade</taxon>
        <taxon>Oryzoideae</taxon>
        <taxon>Oryzeae</taxon>
        <taxon>Oryzinae</taxon>
        <taxon>Oryza</taxon>
    </lineage>
</organism>